<feature type="compositionally biased region" description="Low complexity" evidence="1">
    <location>
        <begin position="569"/>
        <end position="589"/>
    </location>
</feature>
<dbReference type="InterPro" id="IPR052303">
    <property type="entry name" value="CEFIP"/>
</dbReference>
<evidence type="ECO:0000313" key="3">
    <source>
        <dbReference type="Ensembl" id="ENSCMIP00000017009.1"/>
    </source>
</evidence>
<feature type="compositionally biased region" description="Low complexity" evidence="1">
    <location>
        <begin position="45"/>
        <end position="57"/>
    </location>
</feature>
<feature type="region of interest" description="Disordered" evidence="1">
    <location>
        <begin position="655"/>
        <end position="733"/>
    </location>
</feature>
<dbReference type="Proteomes" id="UP000314986">
    <property type="component" value="Unassembled WGS sequence"/>
</dbReference>
<feature type="compositionally biased region" description="Low complexity" evidence="1">
    <location>
        <begin position="227"/>
        <end position="239"/>
    </location>
</feature>
<proteinExistence type="predicted"/>
<dbReference type="InterPro" id="IPR027838">
    <property type="entry name" value="DUF4585"/>
</dbReference>
<feature type="region of interest" description="Disordered" evidence="1">
    <location>
        <begin position="855"/>
        <end position="898"/>
    </location>
</feature>
<sequence length="1372" mass="141525">MLCLQLCVAGGEGGGRSGTPVLAAAAARDGTCERHPNPCQQLRDAAAAAASSSSSSSPMGSCTWSIRAHTQEGSPDPRLSLVTVTSTESGLQLARPSGMAAPRRARIPATTPVPVPVSGGTGTGSNCCRAALRKTRASAEVARNGGEGECKYVEMHSLPQAAGDPAQVAPGGEGERPAGGPAGVAHKVAAAQGTEAGAGSHHTALLLLLLEEEEEEKRLIPRAEPRGGSSADSPADGSGTDMSGYCTAVCSEEYESFSDGPGSPGACGVTLSPPLGRGCSQGLRASGQGLLQNPPEITALHPETAALHPVNAALHPVNAALHPVNAALHPETAALHPVNAALHPETAALHPETAALHPETAALHPETAALHPETAALHPETAALHPGEEGSPDASLWDDCYHSQDSDEAHYITTHEIQLYELDHEGDFSPGSGSGSGWGVEDRLLCAFAHSGWFDRDGGCQEASQTCRGAGAPRLPTDRPPGGIGRAAPGQGEGAAGDGGSGPAASLAPAPGGNGGPAAGHIHLSIRATSRAVHESSSSVARGRGTASVSEPVRATGHPVATNASVQPGLGSSTGAAAGADAGPVRSGAGARGVGQGGPGHCSGASSAVSEMDEADREVRALTARAFRSLAEEGTGFNRWTTSVDLKCRDLTEEGAGAGALPPPSLATPTRVGPKGGRAFRTWRDDGATAQRGDADSAPAEPQTAAARAAGSTGTGDTGGTGGTGGTGSAPKATKMSHLFVPSIQQVPKEAEARLKEGNAKRPPPARQLDGEPCEDGRLKVPHFTVRDLRENLHGKLQAPIHQVRDVRKLVKSSYHILTLEHLNQTRPPEQAAGTARAGGGALLPIVIKCQASGTARDSGCSHAPRTRGPAPAGAARRPPGTRRRGRGGEAGAGQCRGVGLPASQVALQKLTAAVRSMEQLYVFDRNEWKRKSQSRPPPPLAGSHVLSLITSQEAAGTSSESSCATPGTGSATPGTGSRHGRHQQRRARRGQWHLLRRHWQQRRGRGDGRRPHGLVQLPGRGARGALSRRRVLCAVAPSDNSSNTLHSQQQSCAAAKCPVLPKSPPRHHRCPPFAPSNRHSPECHLTARGRPPSTSPPSTSPPSTSPPSTNPPSTSPPSTNPPSTNPPSTTAATIYHQALPPHPLPPLPPLPPLQQLGFGLPAATELGSPGKALQGAGPPPMPGFQYPQTQRKMLLDPSTGQCYLVETPVQPPRKRLFDPETGQYVEVPVPHQQPMTPVPMSPIAINPGTYGPTYMIYPGFLPTPAMMPARTLQTQLSHLESEDSEADRTSSREAAIPSHPAEAYFMESPYYIPTGRSVNPAQASQHIAASRAAKGFSEGKPLISITSQQGPRIVAPPCFDGTTMSFVVEHR</sequence>
<dbReference type="Pfam" id="PF15232">
    <property type="entry name" value="DUF4585"/>
    <property type="match status" value="1"/>
</dbReference>
<feature type="region of interest" description="Disordered" evidence="1">
    <location>
        <begin position="755"/>
        <end position="778"/>
    </location>
</feature>
<organism evidence="3 4">
    <name type="scientific">Callorhinchus milii</name>
    <name type="common">Ghost shark</name>
    <dbReference type="NCBI Taxonomy" id="7868"/>
    <lineage>
        <taxon>Eukaryota</taxon>
        <taxon>Metazoa</taxon>
        <taxon>Chordata</taxon>
        <taxon>Craniata</taxon>
        <taxon>Vertebrata</taxon>
        <taxon>Chondrichthyes</taxon>
        <taxon>Holocephali</taxon>
        <taxon>Chimaeriformes</taxon>
        <taxon>Callorhinchidae</taxon>
        <taxon>Callorhinchus</taxon>
    </lineage>
</organism>
<reference evidence="3" key="5">
    <citation type="submission" date="2025-09" db="UniProtKB">
        <authorList>
            <consortium name="Ensembl"/>
        </authorList>
    </citation>
    <scope>IDENTIFICATION</scope>
</reference>
<dbReference type="PANTHER" id="PTHR33775">
    <property type="entry name" value="CARDIAC-ENRICHED FHL2-INTERACTING PROTEIN-RELATED"/>
    <property type="match status" value="1"/>
</dbReference>
<feature type="region of interest" description="Disordered" evidence="1">
    <location>
        <begin position="952"/>
        <end position="1026"/>
    </location>
</feature>
<feature type="region of interest" description="Disordered" evidence="1">
    <location>
        <begin position="1277"/>
        <end position="1297"/>
    </location>
</feature>
<feature type="compositionally biased region" description="Gly residues" evidence="1">
    <location>
        <begin position="590"/>
        <end position="601"/>
    </location>
</feature>
<feature type="region of interest" description="Disordered" evidence="1">
    <location>
        <begin position="43"/>
        <end position="63"/>
    </location>
</feature>
<evidence type="ECO:0000313" key="4">
    <source>
        <dbReference type="Proteomes" id="UP000314986"/>
    </source>
</evidence>
<feature type="compositionally biased region" description="Low complexity" evidence="1">
    <location>
        <begin position="867"/>
        <end position="879"/>
    </location>
</feature>
<dbReference type="GeneTree" id="ENSGT00730000111645"/>
<evidence type="ECO:0000256" key="1">
    <source>
        <dbReference type="SAM" id="MobiDB-lite"/>
    </source>
</evidence>
<feature type="region of interest" description="Disordered" evidence="1">
    <location>
        <begin position="219"/>
        <end position="241"/>
    </location>
</feature>
<dbReference type="Ensembl" id="ENSCMIT00000017344.1">
    <property type="protein sequence ID" value="ENSCMIP00000017009.1"/>
    <property type="gene ID" value="ENSCMIG00000008136.1"/>
</dbReference>
<reference evidence="4" key="1">
    <citation type="journal article" date="2006" name="Science">
        <title>Ancient noncoding elements conserved in the human genome.</title>
        <authorList>
            <person name="Venkatesh B."/>
            <person name="Kirkness E.F."/>
            <person name="Loh Y.H."/>
            <person name="Halpern A.L."/>
            <person name="Lee A.P."/>
            <person name="Johnson J."/>
            <person name="Dandona N."/>
            <person name="Viswanathan L.D."/>
            <person name="Tay A."/>
            <person name="Venter J.C."/>
            <person name="Strausberg R.L."/>
            <person name="Brenner S."/>
        </authorList>
    </citation>
    <scope>NUCLEOTIDE SEQUENCE [LARGE SCALE GENOMIC DNA]</scope>
</reference>
<feature type="compositionally biased region" description="Gly residues" evidence="1">
    <location>
        <begin position="713"/>
        <end position="728"/>
    </location>
</feature>
<feature type="region of interest" description="Disordered" evidence="1">
    <location>
        <begin position="162"/>
        <end position="182"/>
    </location>
</feature>
<feature type="compositionally biased region" description="Pro residues" evidence="1">
    <location>
        <begin position="1094"/>
        <end position="1126"/>
    </location>
</feature>
<dbReference type="PANTHER" id="PTHR33775:SF4">
    <property type="entry name" value="CHROMOSOME 4 OPEN READING FRAME 54"/>
    <property type="match status" value="1"/>
</dbReference>
<reference evidence="4" key="2">
    <citation type="journal article" date="2007" name="PLoS Biol.">
        <title>Survey sequencing and comparative analysis of the elephant shark (Callorhinchus milii) genome.</title>
        <authorList>
            <person name="Venkatesh B."/>
            <person name="Kirkness E.F."/>
            <person name="Loh Y.H."/>
            <person name="Halpern A.L."/>
            <person name="Lee A.P."/>
            <person name="Johnson J."/>
            <person name="Dandona N."/>
            <person name="Viswanathan L.D."/>
            <person name="Tay A."/>
            <person name="Venter J.C."/>
            <person name="Strausberg R.L."/>
            <person name="Brenner S."/>
        </authorList>
    </citation>
    <scope>NUCLEOTIDE SEQUENCE [LARGE SCALE GENOMIC DNA]</scope>
</reference>
<accession>A0A4W3I7P6</accession>
<keyword evidence="4" id="KW-1185">Reference proteome</keyword>
<feature type="compositionally biased region" description="Pro residues" evidence="1">
    <location>
        <begin position="1141"/>
        <end position="1153"/>
    </location>
</feature>
<feature type="region of interest" description="Disordered" evidence="1">
    <location>
        <begin position="1059"/>
        <end position="1188"/>
    </location>
</feature>
<feature type="region of interest" description="Disordered" evidence="1">
    <location>
        <begin position="460"/>
        <end position="614"/>
    </location>
</feature>
<reference evidence="3" key="4">
    <citation type="submission" date="2025-08" db="UniProtKB">
        <authorList>
            <consortium name="Ensembl"/>
        </authorList>
    </citation>
    <scope>IDENTIFICATION</scope>
</reference>
<feature type="compositionally biased region" description="Gly residues" evidence="1">
    <location>
        <begin position="491"/>
        <end position="502"/>
    </location>
</feature>
<feature type="compositionally biased region" description="Polar residues" evidence="1">
    <location>
        <begin position="952"/>
        <end position="964"/>
    </location>
</feature>
<dbReference type="InParanoid" id="A0A4W3I7P6"/>
<feature type="compositionally biased region" description="Low complexity" evidence="1">
    <location>
        <begin position="696"/>
        <end position="712"/>
    </location>
</feature>
<evidence type="ECO:0000259" key="2">
    <source>
        <dbReference type="Pfam" id="PF15232"/>
    </source>
</evidence>
<feature type="compositionally biased region" description="Low complexity" evidence="1">
    <location>
        <begin position="965"/>
        <end position="977"/>
    </location>
</feature>
<feature type="compositionally biased region" description="Basic residues" evidence="1">
    <location>
        <begin position="979"/>
        <end position="1004"/>
    </location>
</feature>
<protein>
    <recommendedName>
        <fullName evidence="2">DUF4585 domain-containing protein</fullName>
    </recommendedName>
</protein>
<name>A0A4W3I7P6_CALMI</name>
<reference evidence="4" key="3">
    <citation type="journal article" date="2014" name="Nature">
        <title>Elephant shark genome provides unique insights into gnathostome evolution.</title>
        <authorList>
            <consortium name="International Elephant Shark Genome Sequencing Consortium"/>
            <person name="Venkatesh B."/>
            <person name="Lee A.P."/>
            <person name="Ravi V."/>
            <person name="Maurya A.K."/>
            <person name="Lian M.M."/>
            <person name="Swann J.B."/>
            <person name="Ohta Y."/>
            <person name="Flajnik M.F."/>
            <person name="Sutoh Y."/>
            <person name="Kasahara M."/>
            <person name="Hoon S."/>
            <person name="Gangu V."/>
            <person name="Roy S.W."/>
            <person name="Irimia M."/>
            <person name="Korzh V."/>
            <person name="Kondrychyn I."/>
            <person name="Lim Z.W."/>
            <person name="Tay B.H."/>
            <person name="Tohari S."/>
            <person name="Kong K.W."/>
            <person name="Ho S."/>
            <person name="Lorente-Galdos B."/>
            <person name="Quilez J."/>
            <person name="Marques-Bonet T."/>
            <person name="Raney B.J."/>
            <person name="Ingham P.W."/>
            <person name="Tay A."/>
            <person name="Hillier L.W."/>
            <person name="Minx P."/>
            <person name="Boehm T."/>
            <person name="Wilson R.K."/>
            <person name="Brenner S."/>
            <person name="Warren W.C."/>
        </authorList>
    </citation>
    <scope>NUCLEOTIDE SEQUENCE [LARGE SCALE GENOMIC DNA]</scope>
</reference>
<feature type="domain" description="DUF4585" evidence="2">
    <location>
        <begin position="1186"/>
        <end position="1251"/>
    </location>
</feature>